<organism evidence="2">
    <name type="scientific">uncultured Rubrobacteraceae bacterium</name>
    <dbReference type="NCBI Taxonomy" id="349277"/>
    <lineage>
        <taxon>Bacteria</taxon>
        <taxon>Bacillati</taxon>
        <taxon>Actinomycetota</taxon>
        <taxon>Rubrobacteria</taxon>
        <taxon>Rubrobacterales</taxon>
        <taxon>Rubrobacteraceae</taxon>
        <taxon>environmental samples</taxon>
    </lineage>
</organism>
<proteinExistence type="predicted"/>
<evidence type="ECO:0000259" key="1">
    <source>
        <dbReference type="Pfam" id="PF13302"/>
    </source>
</evidence>
<protein>
    <recommendedName>
        <fullName evidence="1">N-acetyltransferase domain-containing protein</fullName>
    </recommendedName>
</protein>
<dbReference type="AlphaFoldDB" id="A0A6J4QUQ7"/>
<dbReference type="PANTHER" id="PTHR43441:SF2">
    <property type="entry name" value="FAMILY ACETYLTRANSFERASE, PUTATIVE (AFU_ORTHOLOGUE AFUA_7G00850)-RELATED"/>
    <property type="match status" value="1"/>
</dbReference>
<sequence length="165" mass="18575">MPCDEIRPVAPERVLETRRLLLEPLTVAHAAGLYGPLLNRRLYDFVPQDPPATRRALEDRYLSLSARRSPDGSEAWLNWAARERATGGYVGTLEATVHGNRTAAIAYAVFVPYRRRGFAAEGCERVLAHLFGGFGGRGRDRHPQRRVHGARRVPGFRARLPPRKR</sequence>
<feature type="domain" description="N-acetyltransferase" evidence="1">
    <location>
        <begin position="19"/>
        <end position="133"/>
    </location>
</feature>
<name>A0A6J4QUQ7_9ACTN</name>
<dbReference type="GO" id="GO:0008999">
    <property type="term" value="F:protein-N-terminal-alanine acetyltransferase activity"/>
    <property type="evidence" value="ECO:0007669"/>
    <property type="project" value="TreeGrafter"/>
</dbReference>
<dbReference type="GO" id="GO:0005737">
    <property type="term" value="C:cytoplasm"/>
    <property type="evidence" value="ECO:0007669"/>
    <property type="project" value="TreeGrafter"/>
</dbReference>
<dbReference type="InterPro" id="IPR051908">
    <property type="entry name" value="Ribosomal_N-acetyltransferase"/>
</dbReference>
<dbReference type="GO" id="GO:1990189">
    <property type="term" value="F:protein N-terminal-serine acetyltransferase activity"/>
    <property type="evidence" value="ECO:0007669"/>
    <property type="project" value="TreeGrafter"/>
</dbReference>
<accession>A0A6J4QUQ7</accession>
<evidence type="ECO:0000313" key="2">
    <source>
        <dbReference type="EMBL" id="CAA9452702.1"/>
    </source>
</evidence>
<dbReference type="SUPFAM" id="SSF55729">
    <property type="entry name" value="Acyl-CoA N-acyltransferases (Nat)"/>
    <property type="match status" value="1"/>
</dbReference>
<gene>
    <name evidence="2" type="ORF">AVDCRST_MAG02-996</name>
</gene>
<dbReference type="Gene3D" id="3.40.630.30">
    <property type="match status" value="1"/>
</dbReference>
<dbReference type="Pfam" id="PF13302">
    <property type="entry name" value="Acetyltransf_3"/>
    <property type="match status" value="1"/>
</dbReference>
<reference evidence="2" key="1">
    <citation type="submission" date="2020-02" db="EMBL/GenBank/DDBJ databases">
        <authorList>
            <person name="Meier V. D."/>
        </authorList>
    </citation>
    <scope>NUCLEOTIDE SEQUENCE</scope>
    <source>
        <strain evidence="2">AVDCRST_MAG02</strain>
    </source>
</reference>
<dbReference type="InterPro" id="IPR000182">
    <property type="entry name" value="GNAT_dom"/>
</dbReference>
<dbReference type="PANTHER" id="PTHR43441">
    <property type="entry name" value="RIBOSOMAL-PROTEIN-SERINE ACETYLTRANSFERASE"/>
    <property type="match status" value="1"/>
</dbReference>
<dbReference type="EMBL" id="CADCVH010000034">
    <property type="protein sequence ID" value="CAA9452702.1"/>
    <property type="molecule type" value="Genomic_DNA"/>
</dbReference>
<dbReference type="InterPro" id="IPR016181">
    <property type="entry name" value="Acyl_CoA_acyltransferase"/>
</dbReference>